<dbReference type="OrthoDB" id="1683318at2"/>
<dbReference type="SUPFAM" id="SSF69118">
    <property type="entry name" value="AhpD-like"/>
    <property type="match status" value="1"/>
</dbReference>
<dbReference type="KEGG" id="cuh:BJN34_22210"/>
<dbReference type="EMBL" id="CP017758">
    <property type="protein sequence ID" value="AQV96583.1"/>
    <property type="molecule type" value="Genomic_DNA"/>
</dbReference>
<reference evidence="3" key="1">
    <citation type="submission" date="2017-02" db="EMBL/GenBank/DDBJ databases">
        <title>Complete genome sequence of Cupriavidus necator strain NH9, a 3-chlorobenzoate degrader.</title>
        <authorList>
            <person name="Moriuchi R."/>
            <person name="Dohra H."/>
            <person name="Ogawa N."/>
        </authorList>
    </citation>
    <scope>NUCLEOTIDE SEQUENCE [LARGE SCALE GENOMIC DNA]</scope>
    <source>
        <strain evidence="3">NH9</strain>
    </source>
</reference>
<dbReference type="PANTHER" id="PTHR33930:SF2">
    <property type="entry name" value="BLR3452 PROTEIN"/>
    <property type="match status" value="1"/>
</dbReference>
<dbReference type="Proteomes" id="UP000189627">
    <property type="component" value="Chromosome 2"/>
</dbReference>
<evidence type="ECO:0000259" key="1">
    <source>
        <dbReference type="Pfam" id="PF02627"/>
    </source>
</evidence>
<name>A0A1U9UV87_CUPNE</name>
<dbReference type="NCBIfam" id="TIGR00778">
    <property type="entry name" value="ahpD_dom"/>
    <property type="match status" value="1"/>
</dbReference>
<dbReference type="PANTHER" id="PTHR33930">
    <property type="entry name" value="ALKYL HYDROPEROXIDE REDUCTASE AHPD"/>
    <property type="match status" value="1"/>
</dbReference>
<dbReference type="Gene3D" id="1.20.1290.10">
    <property type="entry name" value="AhpD-like"/>
    <property type="match status" value="1"/>
</dbReference>
<dbReference type="InterPro" id="IPR003779">
    <property type="entry name" value="CMD-like"/>
</dbReference>
<accession>A0A1U9UV87</accession>
<evidence type="ECO:0000313" key="3">
    <source>
        <dbReference type="Proteomes" id="UP000189627"/>
    </source>
</evidence>
<proteinExistence type="predicted"/>
<sequence>MSKWTERMTDLIKSVGGFAKANKPVAEAFHTLETATRADGILDAKTHELIALAVAVTTRCDGCITAHAAAAKKAGASKAEISAALGTAIALNAGAAYVYSARALEAFEEL</sequence>
<gene>
    <name evidence="2" type="ORF">BJN34_22210</name>
</gene>
<organism evidence="2 3">
    <name type="scientific">Cupriavidus necator</name>
    <name type="common">Alcaligenes eutrophus</name>
    <name type="synonym">Ralstonia eutropha</name>
    <dbReference type="NCBI Taxonomy" id="106590"/>
    <lineage>
        <taxon>Bacteria</taxon>
        <taxon>Pseudomonadati</taxon>
        <taxon>Pseudomonadota</taxon>
        <taxon>Betaproteobacteria</taxon>
        <taxon>Burkholderiales</taxon>
        <taxon>Burkholderiaceae</taxon>
        <taxon>Cupriavidus</taxon>
    </lineage>
</organism>
<dbReference type="InterPro" id="IPR029032">
    <property type="entry name" value="AhpD-like"/>
</dbReference>
<dbReference type="GO" id="GO:0051920">
    <property type="term" value="F:peroxiredoxin activity"/>
    <property type="evidence" value="ECO:0007669"/>
    <property type="project" value="InterPro"/>
</dbReference>
<evidence type="ECO:0000313" key="2">
    <source>
        <dbReference type="EMBL" id="AQV96583.1"/>
    </source>
</evidence>
<dbReference type="Pfam" id="PF02627">
    <property type="entry name" value="CMD"/>
    <property type="match status" value="1"/>
</dbReference>
<feature type="domain" description="Carboxymuconolactone decarboxylase-like" evidence="1">
    <location>
        <begin position="25"/>
        <end position="105"/>
    </location>
</feature>
<dbReference type="AlphaFoldDB" id="A0A1U9UV87"/>
<dbReference type="InterPro" id="IPR004675">
    <property type="entry name" value="AhpD_core"/>
</dbReference>
<protein>
    <submittedName>
        <fullName evidence="2">Carboxymuconolactone decarboxylase family protein</fullName>
    </submittedName>
</protein>